<comment type="caution">
    <text evidence="1">The sequence shown here is derived from an EMBL/GenBank/DDBJ whole genome shotgun (WGS) entry which is preliminary data.</text>
</comment>
<dbReference type="EMBL" id="CM022213">
    <property type="protein sequence ID" value="KAF6995916.1"/>
    <property type="molecule type" value="Genomic_DNA"/>
</dbReference>
<evidence type="ECO:0000313" key="1">
    <source>
        <dbReference type="EMBL" id="KAF6995916.1"/>
    </source>
</evidence>
<name>A0A9R1IWZ8_WHEAT</name>
<protein>
    <submittedName>
        <fullName evidence="1">Uncharacterized protein</fullName>
    </submittedName>
</protein>
<proteinExistence type="predicted"/>
<organism evidence="1">
    <name type="scientific">Triticum aestivum</name>
    <name type="common">Wheat</name>
    <dbReference type="NCBI Taxonomy" id="4565"/>
    <lineage>
        <taxon>Eukaryota</taxon>
        <taxon>Viridiplantae</taxon>
        <taxon>Streptophyta</taxon>
        <taxon>Embryophyta</taxon>
        <taxon>Tracheophyta</taxon>
        <taxon>Spermatophyta</taxon>
        <taxon>Magnoliopsida</taxon>
        <taxon>Liliopsida</taxon>
        <taxon>Poales</taxon>
        <taxon>Poaceae</taxon>
        <taxon>BOP clade</taxon>
        <taxon>Pooideae</taxon>
        <taxon>Triticodae</taxon>
        <taxon>Triticeae</taxon>
        <taxon>Triticinae</taxon>
        <taxon>Triticum</taxon>
    </lineage>
</organism>
<sequence length="10" mass="1180">MQALTVKVYQ</sequence>
<dbReference type="Proteomes" id="UP000815260">
    <property type="component" value="Chromosome 1D"/>
</dbReference>
<reference evidence="1" key="1">
    <citation type="journal article" date="2017" name="Gigascience">
        <title>The first near-complete assembly of the hexaploid bread wheat genome, Triticum aestivum.</title>
        <authorList>
            <person name="Zimin A.V."/>
            <person name="Puiu D."/>
            <person name="Hall R."/>
            <person name="Kingan S."/>
            <person name="Clavijo B.J."/>
            <person name="Salzberg S.L."/>
        </authorList>
    </citation>
    <scope>NUCLEOTIDE SEQUENCE</scope>
    <source>
        <tissue evidence="1">Leaf</tissue>
    </source>
</reference>
<accession>A0A9R1IWZ8</accession>
<reference evidence="1" key="2">
    <citation type="submission" date="2020-03" db="EMBL/GenBank/DDBJ databases">
        <title>The second near-complete assembly of the hexaploid bread wheat (Triticum aestivum) genome.</title>
        <authorList>
            <person name="Zimin A.V."/>
            <person name="Puiu D."/>
            <person name="Shumante A."/>
            <person name="Alonge M."/>
            <person name="Salzberg S.L."/>
        </authorList>
    </citation>
    <scope>NUCLEOTIDE SEQUENCE</scope>
    <source>
        <tissue evidence="1">Leaf</tissue>
    </source>
</reference>
<gene>
    <name evidence="1" type="ORF">CFC21_012337</name>
</gene>
<feature type="non-terminal residue" evidence="1">
    <location>
        <position position="10"/>
    </location>
</feature>